<comment type="caution">
    <text evidence="3">The sequence shown here is derived from an EMBL/GenBank/DDBJ whole genome shotgun (WGS) entry which is preliminary data.</text>
</comment>
<dbReference type="RefSeq" id="WP_141917764.1">
    <property type="nucleotide sequence ID" value="NZ_BAAAYS010000028.1"/>
</dbReference>
<dbReference type="PANTHER" id="PTHR13947:SF37">
    <property type="entry name" value="LD18367P"/>
    <property type="match status" value="1"/>
</dbReference>
<dbReference type="OrthoDB" id="273614at2"/>
<sequence>MNHDVNLAPARGDASLTVREALPEEYPRVAELVVAAFAAGPYGHLPVSPERRDLMANTAARAAEGSVLVAVVAAGEDPSGTLVGTVTLVRSGARSARLATPDEVELRLLAVDVAWQGRGVADILLEASLDLARAAGAARLVLDTGSQNYAAQRSYYRHGFSRNTARDAALVSVEKPEITAWVFERPLTDLPPVTVRMARPVEYAAIADLSAAAYTGDYEVSPGYLDSIRDVAPRAREHEVWVAVDTETGELLGTVATPRAGGAISELALPGEIDFRLLAVAPAARGRGVGELLTRFVLALGRERGCTRAVMNSGVEMVGAHRLYAKLGFARIPERETSFVGDHGRIVHLLAFAYDLG</sequence>
<dbReference type="PROSITE" id="PS51186">
    <property type="entry name" value="GNAT"/>
    <property type="match status" value="2"/>
</dbReference>
<dbReference type="GO" id="GO:0005840">
    <property type="term" value="C:ribosome"/>
    <property type="evidence" value="ECO:0007669"/>
    <property type="project" value="UniProtKB-KW"/>
</dbReference>
<proteinExistence type="predicted"/>
<dbReference type="SUPFAM" id="SSF55729">
    <property type="entry name" value="Acyl-CoA N-acyltransferases (Nat)"/>
    <property type="match status" value="2"/>
</dbReference>
<evidence type="ECO:0000313" key="3">
    <source>
        <dbReference type="EMBL" id="TQM63602.1"/>
    </source>
</evidence>
<evidence type="ECO:0000256" key="1">
    <source>
        <dbReference type="ARBA" id="ARBA00022679"/>
    </source>
</evidence>
<dbReference type="GO" id="GO:0008080">
    <property type="term" value="F:N-acetyltransferase activity"/>
    <property type="evidence" value="ECO:0007669"/>
    <property type="project" value="InterPro"/>
</dbReference>
<dbReference type="PANTHER" id="PTHR13947">
    <property type="entry name" value="GNAT FAMILY N-ACETYLTRANSFERASE"/>
    <property type="match status" value="1"/>
</dbReference>
<dbReference type="Proteomes" id="UP000318331">
    <property type="component" value="Unassembled WGS sequence"/>
</dbReference>
<dbReference type="InterPro" id="IPR050769">
    <property type="entry name" value="NAT_camello-type"/>
</dbReference>
<gene>
    <name evidence="3" type="ORF">FB466_1871</name>
</gene>
<keyword evidence="3" id="KW-0687">Ribonucleoprotein</keyword>
<feature type="domain" description="N-acetyltransferase" evidence="2">
    <location>
        <begin position="193"/>
        <end position="351"/>
    </location>
</feature>
<accession>A0A543HZ28</accession>
<reference evidence="3 4" key="1">
    <citation type="submission" date="2019-06" db="EMBL/GenBank/DDBJ databases">
        <title>Sequencing the genomes of 1000 actinobacteria strains.</title>
        <authorList>
            <person name="Klenk H.-P."/>
        </authorList>
    </citation>
    <scope>NUCLEOTIDE SEQUENCE [LARGE SCALE GENOMIC DNA]</scope>
    <source>
        <strain evidence="3 4">DSM 18031</strain>
    </source>
</reference>
<dbReference type="Gene3D" id="3.40.630.30">
    <property type="match status" value="2"/>
</dbReference>
<evidence type="ECO:0000259" key="2">
    <source>
        <dbReference type="PROSITE" id="PS51186"/>
    </source>
</evidence>
<name>A0A543HZ28_9MICO</name>
<keyword evidence="4" id="KW-1185">Reference proteome</keyword>
<keyword evidence="1" id="KW-0808">Transferase</keyword>
<protein>
    <submittedName>
        <fullName evidence="3">Ribosomal protein S18 acetylase RimI-like enzyme</fullName>
    </submittedName>
</protein>
<dbReference type="CDD" id="cd04301">
    <property type="entry name" value="NAT_SF"/>
    <property type="match status" value="1"/>
</dbReference>
<dbReference type="EMBL" id="VFPN01000002">
    <property type="protein sequence ID" value="TQM63602.1"/>
    <property type="molecule type" value="Genomic_DNA"/>
</dbReference>
<dbReference type="Pfam" id="PF00583">
    <property type="entry name" value="Acetyltransf_1"/>
    <property type="match status" value="2"/>
</dbReference>
<feature type="domain" description="N-acetyltransferase" evidence="2">
    <location>
        <begin position="16"/>
        <end position="188"/>
    </location>
</feature>
<organism evidence="3 4">
    <name type="scientific">Klugiella xanthotipulae</name>
    <dbReference type="NCBI Taxonomy" id="244735"/>
    <lineage>
        <taxon>Bacteria</taxon>
        <taxon>Bacillati</taxon>
        <taxon>Actinomycetota</taxon>
        <taxon>Actinomycetes</taxon>
        <taxon>Micrococcales</taxon>
        <taxon>Microbacteriaceae</taxon>
        <taxon>Klugiella</taxon>
    </lineage>
</organism>
<dbReference type="InterPro" id="IPR016181">
    <property type="entry name" value="Acyl_CoA_acyltransferase"/>
</dbReference>
<evidence type="ECO:0000313" key="4">
    <source>
        <dbReference type="Proteomes" id="UP000318331"/>
    </source>
</evidence>
<dbReference type="AlphaFoldDB" id="A0A543HZ28"/>
<keyword evidence="3" id="KW-0689">Ribosomal protein</keyword>
<dbReference type="InterPro" id="IPR000182">
    <property type="entry name" value="GNAT_dom"/>
</dbReference>